<dbReference type="AlphaFoldDB" id="W9RGJ9"/>
<dbReference type="Proteomes" id="UP000030645">
    <property type="component" value="Unassembled WGS sequence"/>
</dbReference>
<feature type="region of interest" description="Disordered" evidence="1">
    <location>
        <begin position="63"/>
        <end position="91"/>
    </location>
</feature>
<evidence type="ECO:0000313" key="3">
    <source>
        <dbReference type="Proteomes" id="UP000030645"/>
    </source>
</evidence>
<evidence type="ECO:0000256" key="1">
    <source>
        <dbReference type="SAM" id="MobiDB-lite"/>
    </source>
</evidence>
<name>W9RGJ9_9ROSA</name>
<sequence>MVLHKGGTQFSLNHGVVRDLANPNILMIAHKWYGTRPINSRASAGDRGYACPSMESIDMVQQSQEGIPDMPVPPPVTPSSAKDFVGDDDKD</sequence>
<evidence type="ECO:0000313" key="2">
    <source>
        <dbReference type="EMBL" id="EXB89999.1"/>
    </source>
</evidence>
<dbReference type="EMBL" id="KE345018">
    <property type="protein sequence ID" value="EXB89999.1"/>
    <property type="molecule type" value="Genomic_DNA"/>
</dbReference>
<organism evidence="2 3">
    <name type="scientific">Morus notabilis</name>
    <dbReference type="NCBI Taxonomy" id="981085"/>
    <lineage>
        <taxon>Eukaryota</taxon>
        <taxon>Viridiplantae</taxon>
        <taxon>Streptophyta</taxon>
        <taxon>Embryophyta</taxon>
        <taxon>Tracheophyta</taxon>
        <taxon>Spermatophyta</taxon>
        <taxon>Magnoliopsida</taxon>
        <taxon>eudicotyledons</taxon>
        <taxon>Gunneridae</taxon>
        <taxon>Pentapetalae</taxon>
        <taxon>rosids</taxon>
        <taxon>fabids</taxon>
        <taxon>Rosales</taxon>
        <taxon>Moraceae</taxon>
        <taxon>Moreae</taxon>
        <taxon>Morus</taxon>
    </lineage>
</organism>
<gene>
    <name evidence="2" type="ORF">L484_023652</name>
</gene>
<proteinExistence type="predicted"/>
<protein>
    <submittedName>
        <fullName evidence="2">Uncharacterized protein</fullName>
    </submittedName>
</protein>
<reference evidence="3" key="1">
    <citation type="submission" date="2013-01" db="EMBL/GenBank/DDBJ databases">
        <title>Draft Genome Sequence of a Mulberry Tree, Morus notabilis C.K. Schneid.</title>
        <authorList>
            <person name="He N."/>
            <person name="Zhao S."/>
        </authorList>
    </citation>
    <scope>NUCLEOTIDE SEQUENCE</scope>
</reference>
<accession>W9RGJ9</accession>
<keyword evidence="3" id="KW-1185">Reference proteome</keyword>